<protein>
    <submittedName>
        <fullName evidence="3">Uncharacterized protein</fullName>
    </submittedName>
</protein>
<keyword evidence="4" id="KW-1185">Reference proteome</keyword>
<feature type="transmembrane region" description="Helical" evidence="2">
    <location>
        <begin position="39"/>
        <end position="56"/>
    </location>
</feature>
<sequence length="155" mass="17980">MAQATPRHRRVEPKSSGNTTSFDQRNTSMYKRPSRLRPLLIVLTLTTFALLAHQFWRMYGRSSPLQQAKRHGKEQSMMTYSASADLAHMSHPESEVAKDRLAVQFDEDGEIDLATMQRMLDILYKKPQNPEGYSSLETEDKNQYRFLKQKADIEE</sequence>
<dbReference type="EMBL" id="CP118376">
    <property type="protein sequence ID" value="WFD42963.1"/>
    <property type="molecule type" value="Genomic_DNA"/>
</dbReference>
<proteinExistence type="predicted"/>
<keyword evidence="2" id="KW-1133">Transmembrane helix</keyword>
<gene>
    <name evidence="3" type="ORF">MPSI1_001614</name>
</gene>
<feature type="compositionally biased region" description="Basic residues" evidence="1">
    <location>
        <begin position="1"/>
        <end position="11"/>
    </location>
</feature>
<evidence type="ECO:0000256" key="2">
    <source>
        <dbReference type="SAM" id="Phobius"/>
    </source>
</evidence>
<organism evidence="3 4">
    <name type="scientific">Malassezia psittaci</name>
    <dbReference type="NCBI Taxonomy" id="1821823"/>
    <lineage>
        <taxon>Eukaryota</taxon>
        <taxon>Fungi</taxon>
        <taxon>Dikarya</taxon>
        <taxon>Basidiomycota</taxon>
        <taxon>Ustilaginomycotina</taxon>
        <taxon>Malasseziomycetes</taxon>
        <taxon>Malasseziales</taxon>
        <taxon>Malasseziaceae</taxon>
        <taxon>Malassezia</taxon>
    </lineage>
</organism>
<accession>A0AAF0F555</accession>
<keyword evidence="2" id="KW-0812">Transmembrane</keyword>
<name>A0AAF0F555_9BASI</name>
<evidence type="ECO:0000313" key="3">
    <source>
        <dbReference type="EMBL" id="WFD42963.1"/>
    </source>
</evidence>
<dbReference type="Proteomes" id="UP001214628">
    <property type="component" value="Chromosome 2"/>
</dbReference>
<dbReference type="AlphaFoldDB" id="A0AAF0F555"/>
<feature type="compositionally biased region" description="Polar residues" evidence="1">
    <location>
        <begin position="15"/>
        <end position="29"/>
    </location>
</feature>
<evidence type="ECO:0000313" key="4">
    <source>
        <dbReference type="Proteomes" id="UP001214628"/>
    </source>
</evidence>
<reference evidence="3" key="1">
    <citation type="submission" date="2023-02" db="EMBL/GenBank/DDBJ databases">
        <title>Mating type loci evolution in Malassezia.</title>
        <authorList>
            <person name="Coelho M.A."/>
        </authorList>
    </citation>
    <scope>NUCLEOTIDE SEQUENCE</scope>
    <source>
        <strain evidence="3">CBS 14136</strain>
    </source>
</reference>
<feature type="region of interest" description="Disordered" evidence="1">
    <location>
        <begin position="1"/>
        <end position="29"/>
    </location>
</feature>
<evidence type="ECO:0000256" key="1">
    <source>
        <dbReference type="SAM" id="MobiDB-lite"/>
    </source>
</evidence>
<keyword evidence="2" id="KW-0472">Membrane</keyword>